<evidence type="ECO:0008006" key="3">
    <source>
        <dbReference type="Google" id="ProtNLM"/>
    </source>
</evidence>
<accession>A0ABR2Z891</accession>
<reference evidence="1 2" key="1">
    <citation type="submission" date="2024-05" db="EMBL/GenBank/DDBJ databases">
        <title>A draft genome resource for the thread blight pathogen Marasmius tenuissimus strain MS-2.</title>
        <authorList>
            <person name="Yulfo-Soto G.E."/>
            <person name="Baruah I.K."/>
            <person name="Amoako-Attah I."/>
            <person name="Bukari Y."/>
            <person name="Meinhardt L.W."/>
            <person name="Bailey B.A."/>
            <person name="Cohen S.P."/>
        </authorList>
    </citation>
    <scope>NUCLEOTIDE SEQUENCE [LARGE SCALE GENOMIC DNA]</scope>
    <source>
        <strain evidence="1 2">MS-2</strain>
    </source>
</reference>
<keyword evidence="2" id="KW-1185">Reference proteome</keyword>
<evidence type="ECO:0000313" key="2">
    <source>
        <dbReference type="Proteomes" id="UP001437256"/>
    </source>
</evidence>
<evidence type="ECO:0000313" key="1">
    <source>
        <dbReference type="EMBL" id="KAL0057485.1"/>
    </source>
</evidence>
<comment type="caution">
    <text evidence="1">The sequence shown here is derived from an EMBL/GenBank/DDBJ whole genome shotgun (WGS) entry which is preliminary data.</text>
</comment>
<gene>
    <name evidence="1" type="ORF">AAF712_015869</name>
</gene>
<sequence>MPSSKLVSCNYCDRDFRARERLNNHIANSPKCQKLHKTWLKELWHSVAISFHVPEGIADTAATFPESVNSHYPTDNHQAFDTSIETPVLYYHPNLALLNNPEPMDEDESPAIHDMRTSVVEVPDEDLLDPYVQDSPHQAGLCVSSGKTQFHQVDEEIFLKGDNVFGPFRDKEEWELAKWLIKNVGHNQAEALNGGGKYR</sequence>
<proteinExistence type="predicted"/>
<organism evidence="1 2">
    <name type="scientific">Marasmius tenuissimus</name>
    <dbReference type="NCBI Taxonomy" id="585030"/>
    <lineage>
        <taxon>Eukaryota</taxon>
        <taxon>Fungi</taxon>
        <taxon>Dikarya</taxon>
        <taxon>Basidiomycota</taxon>
        <taxon>Agaricomycotina</taxon>
        <taxon>Agaricomycetes</taxon>
        <taxon>Agaricomycetidae</taxon>
        <taxon>Agaricales</taxon>
        <taxon>Marasmiineae</taxon>
        <taxon>Marasmiaceae</taxon>
        <taxon>Marasmius</taxon>
    </lineage>
</organism>
<dbReference type="EMBL" id="JBBXMP010000517">
    <property type="protein sequence ID" value="KAL0057485.1"/>
    <property type="molecule type" value="Genomic_DNA"/>
</dbReference>
<name>A0ABR2Z891_9AGAR</name>
<dbReference type="Proteomes" id="UP001437256">
    <property type="component" value="Unassembled WGS sequence"/>
</dbReference>
<protein>
    <recommendedName>
        <fullName evidence="3">C2H2-type domain-containing protein</fullName>
    </recommendedName>
</protein>